<feature type="compositionally biased region" description="Basic residues" evidence="1">
    <location>
        <begin position="40"/>
        <end position="51"/>
    </location>
</feature>
<dbReference type="Proteomes" id="UP000789901">
    <property type="component" value="Unassembled WGS sequence"/>
</dbReference>
<proteinExistence type="predicted"/>
<reference evidence="2 3" key="1">
    <citation type="submission" date="2021-06" db="EMBL/GenBank/DDBJ databases">
        <authorList>
            <person name="Kallberg Y."/>
            <person name="Tangrot J."/>
            <person name="Rosling A."/>
        </authorList>
    </citation>
    <scope>NUCLEOTIDE SEQUENCE [LARGE SCALE GENOMIC DNA]</scope>
    <source>
        <strain evidence="2 3">120-4 pot B 10/14</strain>
    </source>
</reference>
<dbReference type="EMBL" id="CAJVQB010016547">
    <property type="protein sequence ID" value="CAG8780419.1"/>
    <property type="molecule type" value="Genomic_DNA"/>
</dbReference>
<sequence>IISKSISQDESNDDSQILETNRINSSKDSASNESVSKYSYNKKRKKTKVKKLVGRPEDPVNHEYIKLGVHDKNRHVAIKCKYCQEVTQ</sequence>
<protein>
    <submittedName>
        <fullName evidence="2">40681_t:CDS:1</fullName>
    </submittedName>
</protein>
<evidence type="ECO:0000313" key="3">
    <source>
        <dbReference type="Proteomes" id="UP000789901"/>
    </source>
</evidence>
<feature type="region of interest" description="Disordered" evidence="1">
    <location>
        <begin position="1"/>
        <end position="51"/>
    </location>
</feature>
<comment type="caution">
    <text evidence="2">The sequence shown here is derived from an EMBL/GenBank/DDBJ whole genome shotgun (WGS) entry which is preliminary data.</text>
</comment>
<name>A0ABN7VKE8_GIGMA</name>
<evidence type="ECO:0000256" key="1">
    <source>
        <dbReference type="SAM" id="MobiDB-lite"/>
    </source>
</evidence>
<feature type="non-terminal residue" evidence="2">
    <location>
        <position position="1"/>
    </location>
</feature>
<keyword evidence="3" id="KW-1185">Reference proteome</keyword>
<gene>
    <name evidence="2" type="ORF">GMARGA_LOCUS19648</name>
</gene>
<evidence type="ECO:0000313" key="2">
    <source>
        <dbReference type="EMBL" id="CAG8780419.1"/>
    </source>
</evidence>
<feature type="compositionally biased region" description="Polar residues" evidence="1">
    <location>
        <begin position="1"/>
        <end position="33"/>
    </location>
</feature>
<accession>A0ABN7VKE8</accession>
<organism evidence="2 3">
    <name type="scientific">Gigaspora margarita</name>
    <dbReference type="NCBI Taxonomy" id="4874"/>
    <lineage>
        <taxon>Eukaryota</taxon>
        <taxon>Fungi</taxon>
        <taxon>Fungi incertae sedis</taxon>
        <taxon>Mucoromycota</taxon>
        <taxon>Glomeromycotina</taxon>
        <taxon>Glomeromycetes</taxon>
        <taxon>Diversisporales</taxon>
        <taxon>Gigasporaceae</taxon>
        <taxon>Gigaspora</taxon>
    </lineage>
</organism>